<accession>A0A645DHI7</accession>
<reference evidence="2" key="1">
    <citation type="submission" date="2019-08" db="EMBL/GenBank/DDBJ databases">
        <authorList>
            <person name="Kucharzyk K."/>
            <person name="Murdoch R.W."/>
            <person name="Higgins S."/>
            <person name="Loffler F."/>
        </authorList>
    </citation>
    <scope>NUCLEOTIDE SEQUENCE</scope>
</reference>
<feature type="transmembrane region" description="Helical" evidence="1">
    <location>
        <begin position="72"/>
        <end position="92"/>
    </location>
</feature>
<protein>
    <submittedName>
        <fullName evidence="2">Uncharacterized protein</fullName>
    </submittedName>
</protein>
<keyword evidence="1" id="KW-1133">Transmembrane helix</keyword>
<keyword evidence="1" id="KW-0812">Transmembrane</keyword>
<comment type="caution">
    <text evidence="2">The sequence shown here is derived from an EMBL/GenBank/DDBJ whole genome shotgun (WGS) entry which is preliminary data.</text>
</comment>
<keyword evidence="1" id="KW-0472">Membrane</keyword>
<evidence type="ECO:0000256" key="1">
    <source>
        <dbReference type="SAM" id="Phobius"/>
    </source>
</evidence>
<feature type="transmembrane region" description="Helical" evidence="1">
    <location>
        <begin position="39"/>
        <end position="60"/>
    </location>
</feature>
<name>A0A645DHI7_9ZZZZ</name>
<dbReference type="EMBL" id="VSSQ01036314">
    <property type="protein sequence ID" value="MPM88759.1"/>
    <property type="molecule type" value="Genomic_DNA"/>
</dbReference>
<proteinExistence type="predicted"/>
<evidence type="ECO:0000313" key="2">
    <source>
        <dbReference type="EMBL" id="MPM88759.1"/>
    </source>
</evidence>
<organism evidence="2">
    <name type="scientific">bioreactor metagenome</name>
    <dbReference type="NCBI Taxonomy" id="1076179"/>
    <lineage>
        <taxon>unclassified sequences</taxon>
        <taxon>metagenomes</taxon>
        <taxon>ecological metagenomes</taxon>
    </lineage>
</organism>
<sequence>MISASFISVFVMSRLGTSIQLIIPSGAPAFTAASNTIFAASIVQAFALGCGLITIAFLVLSAINVLKIAVDVGFVVGITAAIIPMGSAILLIPNAASSSSTPQVFVFLYAL</sequence>
<dbReference type="AlphaFoldDB" id="A0A645DHI7"/>
<gene>
    <name evidence="2" type="ORF">SDC9_135863</name>
</gene>